<sequence>MKGGDGKAAGVMPKAKHSTARGLTLQVPMQEEQISEFLCNNETFQDGDLFLSKEGLRQSANLSDGQISLEELETIKVIGKGSSGTVQLVHHKWTGRLFALKNIQINIEELVRRQIVQELKINRSSQCPHVVVCYDAFYKKGVISIVLEYMDGGSLQDVIKHVKVIPEPYLAVICKQVLQGLIYLQHQRHVIHRDIKPSNLLVNRKGEVKIADFGVSAVLSTSIGQRDTFVGTCAYMSPERISGGAYGYDSDIWSLGLTLLECALGRYPYLTPDQEHRFSDFYELLEMIVDQPTPFAPADQFSSEFCSLISACIQKEPKNRMSAAHLLQHPFLQKYEAMDANLVTIIPELIAGVP</sequence>
<gene>
    <name evidence="1" type="ORF">O6H91_09G093600</name>
</gene>
<evidence type="ECO:0000313" key="1">
    <source>
        <dbReference type="EMBL" id="KAJ7544793.1"/>
    </source>
</evidence>
<dbReference type="Proteomes" id="UP001162992">
    <property type="component" value="Chromosome 9"/>
</dbReference>
<name>A0ACC2CSA0_DIPCM</name>
<protein>
    <submittedName>
        <fullName evidence="1">Uncharacterized protein</fullName>
    </submittedName>
</protein>
<proteinExistence type="predicted"/>
<comment type="caution">
    <text evidence="1">The sequence shown here is derived from an EMBL/GenBank/DDBJ whole genome shotgun (WGS) entry which is preliminary data.</text>
</comment>
<organism evidence="1 2">
    <name type="scientific">Diphasiastrum complanatum</name>
    <name type="common">Issler's clubmoss</name>
    <name type="synonym">Lycopodium complanatum</name>
    <dbReference type="NCBI Taxonomy" id="34168"/>
    <lineage>
        <taxon>Eukaryota</taxon>
        <taxon>Viridiplantae</taxon>
        <taxon>Streptophyta</taxon>
        <taxon>Embryophyta</taxon>
        <taxon>Tracheophyta</taxon>
        <taxon>Lycopodiopsida</taxon>
        <taxon>Lycopodiales</taxon>
        <taxon>Lycopodiaceae</taxon>
        <taxon>Lycopodioideae</taxon>
        <taxon>Diphasiastrum</taxon>
    </lineage>
</organism>
<accession>A0ACC2CSA0</accession>
<dbReference type="EMBL" id="CM055100">
    <property type="protein sequence ID" value="KAJ7544793.1"/>
    <property type="molecule type" value="Genomic_DNA"/>
</dbReference>
<reference evidence="2" key="1">
    <citation type="journal article" date="2024" name="Proc. Natl. Acad. Sci. U.S.A.">
        <title>Extraordinary preservation of gene collinearity over three hundred million years revealed in homosporous lycophytes.</title>
        <authorList>
            <person name="Li C."/>
            <person name="Wickell D."/>
            <person name="Kuo L.Y."/>
            <person name="Chen X."/>
            <person name="Nie B."/>
            <person name="Liao X."/>
            <person name="Peng D."/>
            <person name="Ji J."/>
            <person name="Jenkins J."/>
            <person name="Williams M."/>
            <person name="Shu S."/>
            <person name="Plott C."/>
            <person name="Barry K."/>
            <person name="Rajasekar S."/>
            <person name="Grimwood J."/>
            <person name="Han X."/>
            <person name="Sun S."/>
            <person name="Hou Z."/>
            <person name="He W."/>
            <person name="Dai G."/>
            <person name="Sun C."/>
            <person name="Schmutz J."/>
            <person name="Leebens-Mack J.H."/>
            <person name="Li F.W."/>
            <person name="Wang L."/>
        </authorList>
    </citation>
    <scope>NUCLEOTIDE SEQUENCE [LARGE SCALE GENOMIC DNA]</scope>
    <source>
        <strain evidence="2">cv. PW_Plant_1</strain>
    </source>
</reference>
<keyword evidence="2" id="KW-1185">Reference proteome</keyword>
<evidence type="ECO:0000313" key="2">
    <source>
        <dbReference type="Proteomes" id="UP001162992"/>
    </source>
</evidence>